<gene>
    <name evidence="2" type="ORF">ETD85_46285</name>
</gene>
<evidence type="ECO:0000313" key="2">
    <source>
        <dbReference type="EMBL" id="TMR24646.1"/>
    </source>
</evidence>
<name>A0A5S4FV40_9ACTN</name>
<organism evidence="2 3">
    <name type="scientific">Nonomuraea zeae</name>
    <dbReference type="NCBI Taxonomy" id="1642303"/>
    <lineage>
        <taxon>Bacteria</taxon>
        <taxon>Bacillati</taxon>
        <taxon>Actinomycetota</taxon>
        <taxon>Actinomycetes</taxon>
        <taxon>Streptosporangiales</taxon>
        <taxon>Streptosporangiaceae</taxon>
        <taxon>Nonomuraea</taxon>
    </lineage>
</organism>
<dbReference type="RefSeq" id="WP_379507503.1">
    <property type="nucleotide sequence ID" value="NZ_JBHSAZ010000046.1"/>
</dbReference>
<evidence type="ECO:0000256" key="1">
    <source>
        <dbReference type="SAM" id="MobiDB-lite"/>
    </source>
</evidence>
<reference evidence="2 3" key="1">
    <citation type="submission" date="2019-05" db="EMBL/GenBank/DDBJ databases">
        <title>Draft genome sequence of Nonomuraea zeae DSM 100528.</title>
        <authorList>
            <person name="Saricaoglu S."/>
            <person name="Isik K."/>
        </authorList>
    </citation>
    <scope>NUCLEOTIDE SEQUENCE [LARGE SCALE GENOMIC DNA]</scope>
    <source>
        <strain evidence="2 3">DSM 100528</strain>
    </source>
</reference>
<evidence type="ECO:0000313" key="3">
    <source>
        <dbReference type="Proteomes" id="UP000306628"/>
    </source>
</evidence>
<feature type="region of interest" description="Disordered" evidence="1">
    <location>
        <begin position="249"/>
        <end position="268"/>
    </location>
</feature>
<dbReference type="Proteomes" id="UP000306628">
    <property type="component" value="Unassembled WGS sequence"/>
</dbReference>
<dbReference type="AlphaFoldDB" id="A0A5S4FV40"/>
<feature type="region of interest" description="Disordered" evidence="1">
    <location>
        <begin position="1"/>
        <end position="58"/>
    </location>
</feature>
<protein>
    <submittedName>
        <fullName evidence="2">Uncharacterized protein</fullName>
    </submittedName>
</protein>
<dbReference type="EMBL" id="VCKX01000237">
    <property type="protein sequence ID" value="TMR24646.1"/>
    <property type="molecule type" value="Genomic_DNA"/>
</dbReference>
<comment type="caution">
    <text evidence="2">The sequence shown here is derived from an EMBL/GenBank/DDBJ whole genome shotgun (WGS) entry which is preliminary data.</text>
</comment>
<proteinExistence type="predicted"/>
<keyword evidence="3" id="KW-1185">Reference proteome</keyword>
<sequence length="268" mass="28034">MSKGERTGHVGSAQQDLALGREAVIDEQPTLDGESFRVHGDAAGVGKPGSAERTPASDPGVLHAQLAAGPKTMAAHQPALDDDPLGGETEAACASDPRAVEGHHPADPGAREAYLAVDDGVRTQKITLDVQALGMYGRICVDLRVAEVHRSGHLCPGQVNRAVHHAAFQAQAPADHGICGLQSGQPGTREVDQAGAGSGEDRRLLELALGQDHRVLNLGVGQVQPAGDPRSGQVQARRLPWKAFLSAEQHPCDDRGPDGGAGKIYWTR</sequence>
<accession>A0A5S4FV40</accession>